<reference evidence="2" key="1">
    <citation type="journal article" date="2023" name="Mol. Phylogenet. Evol.">
        <title>Genome-scale phylogeny and comparative genomics of the fungal order Sordariales.</title>
        <authorList>
            <person name="Hensen N."/>
            <person name="Bonometti L."/>
            <person name="Westerberg I."/>
            <person name="Brannstrom I.O."/>
            <person name="Guillou S."/>
            <person name="Cros-Aarteil S."/>
            <person name="Calhoun S."/>
            <person name="Haridas S."/>
            <person name="Kuo A."/>
            <person name="Mondo S."/>
            <person name="Pangilinan J."/>
            <person name="Riley R."/>
            <person name="LaButti K."/>
            <person name="Andreopoulos B."/>
            <person name="Lipzen A."/>
            <person name="Chen C."/>
            <person name="Yan M."/>
            <person name="Daum C."/>
            <person name="Ng V."/>
            <person name="Clum A."/>
            <person name="Steindorff A."/>
            <person name="Ohm R.A."/>
            <person name="Martin F."/>
            <person name="Silar P."/>
            <person name="Natvig D.O."/>
            <person name="Lalanne C."/>
            <person name="Gautier V."/>
            <person name="Ament-Velasquez S.L."/>
            <person name="Kruys A."/>
            <person name="Hutchinson M.I."/>
            <person name="Powell A.J."/>
            <person name="Barry K."/>
            <person name="Miller A.N."/>
            <person name="Grigoriev I.V."/>
            <person name="Debuchy R."/>
            <person name="Gladieux P."/>
            <person name="Hiltunen Thoren M."/>
            <person name="Johannesson H."/>
        </authorList>
    </citation>
    <scope>NUCLEOTIDE SEQUENCE</scope>
    <source>
        <strain evidence="2">CBS 314.62</strain>
    </source>
</reference>
<accession>A0AAE0XJC5</accession>
<feature type="compositionally biased region" description="Basic and acidic residues" evidence="1">
    <location>
        <begin position="43"/>
        <end position="55"/>
    </location>
</feature>
<feature type="region of interest" description="Disordered" evidence="1">
    <location>
        <begin position="248"/>
        <end position="276"/>
    </location>
</feature>
<reference evidence="2" key="2">
    <citation type="submission" date="2023-06" db="EMBL/GenBank/DDBJ databases">
        <authorList>
            <consortium name="Lawrence Berkeley National Laboratory"/>
            <person name="Haridas S."/>
            <person name="Hensen N."/>
            <person name="Bonometti L."/>
            <person name="Westerberg I."/>
            <person name="Brannstrom I.O."/>
            <person name="Guillou S."/>
            <person name="Cros-Aarteil S."/>
            <person name="Calhoun S."/>
            <person name="Kuo A."/>
            <person name="Mondo S."/>
            <person name="Pangilinan J."/>
            <person name="Riley R."/>
            <person name="Labutti K."/>
            <person name="Andreopoulos B."/>
            <person name="Lipzen A."/>
            <person name="Chen C."/>
            <person name="Yanf M."/>
            <person name="Daum C."/>
            <person name="Ng V."/>
            <person name="Clum A."/>
            <person name="Steindorff A."/>
            <person name="Ohm R."/>
            <person name="Martin F."/>
            <person name="Silar P."/>
            <person name="Natvig D."/>
            <person name="Lalanne C."/>
            <person name="Gautier V."/>
            <person name="Ament-Velasquez S.L."/>
            <person name="Kruys A."/>
            <person name="Hutchinson M.I."/>
            <person name="Powell A.J."/>
            <person name="Barry K."/>
            <person name="Miller A.N."/>
            <person name="Grigoriev I.V."/>
            <person name="Debuchy R."/>
            <person name="Gladieux P."/>
            <person name="Thoren M.H."/>
            <person name="Johannesson H."/>
        </authorList>
    </citation>
    <scope>NUCLEOTIDE SEQUENCE</scope>
    <source>
        <strain evidence="2">CBS 314.62</strain>
    </source>
</reference>
<dbReference type="Proteomes" id="UP001270362">
    <property type="component" value="Unassembled WGS sequence"/>
</dbReference>
<keyword evidence="3" id="KW-1185">Reference proteome</keyword>
<dbReference type="AlphaFoldDB" id="A0AAE0XJC5"/>
<evidence type="ECO:0000313" key="2">
    <source>
        <dbReference type="EMBL" id="KAK3694504.1"/>
    </source>
</evidence>
<proteinExistence type="predicted"/>
<dbReference type="EMBL" id="JAULSO010000001">
    <property type="protein sequence ID" value="KAK3694504.1"/>
    <property type="molecule type" value="Genomic_DNA"/>
</dbReference>
<name>A0AAE0XJC5_9PEZI</name>
<comment type="caution">
    <text evidence="2">The sequence shown here is derived from an EMBL/GenBank/DDBJ whole genome shotgun (WGS) entry which is preliminary data.</text>
</comment>
<evidence type="ECO:0000313" key="3">
    <source>
        <dbReference type="Proteomes" id="UP001270362"/>
    </source>
</evidence>
<evidence type="ECO:0000256" key="1">
    <source>
        <dbReference type="SAM" id="MobiDB-lite"/>
    </source>
</evidence>
<organism evidence="2 3">
    <name type="scientific">Podospora appendiculata</name>
    <dbReference type="NCBI Taxonomy" id="314037"/>
    <lineage>
        <taxon>Eukaryota</taxon>
        <taxon>Fungi</taxon>
        <taxon>Dikarya</taxon>
        <taxon>Ascomycota</taxon>
        <taxon>Pezizomycotina</taxon>
        <taxon>Sordariomycetes</taxon>
        <taxon>Sordariomycetidae</taxon>
        <taxon>Sordariales</taxon>
        <taxon>Podosporaceae</taxon>
        <taxon>Podospora</taxon>
    </lineage>
</organism>
<feature type="compositionally biased region" description="Low complexity" evidence="1">
    <location>
        <begin position="68"/>
        <end position="77"/>
    </location>
</feature>
<protein>
    <submittedName>
        <fullName evidence="2">Uncharacterized protein</fullName>
    </submittedName>
</protein>
<feature type="region of interest" description="Disordered" evidence="1">
    <location>
        <begin position="1"/>
        <end position="226"/>
    </location>
</feature>
<feature type="compositionally biased region" description="Polar residues" evidence="1">
    <location>
        <begin position="123"/>
        <end position="144"/>
    </location>
</feature>
<gene>
    <name evidence="2" type="ORF">B0T22DRAFT_477247</name>
</gene>
<sequence>MDPVSSASLKRPPAVHGGRDLHTPITPIQAGRSLTGLPSSTAKSEESRGHGDTRDSTVGTIPIGLATSQSSSPSAISMPWGQSLAGSRSKGKQPAKEDEEESYSSDYVLPRKAYDSFAHGTTAARNSGKSSPGWTSHYSSSNYSGDELNDKPSPLNSPPARLGFDHNRESMFQDVPMTPEKRVSHWPSLRPQRQQPQDRKTGGFLRGLRKSLSPQPRAVQQERKSRFSRFVPSAVGGWWDMLPNVLEEPPRRQTNSMPDGPYVQGGQAKFDPQNVL</sequence>